<dbReference type="EnsemblPlants" id="OPUNC04G25120.2">
    <property type="protein sequence ID" value="OPUNC04G25120.2"/>
    <property type="gene ID" value="OPUNC04G25120"/>
</dbReference>
<evidence type="ECO:0000313" key="3">
    <source>
        <dbReference type="Proteomes" id="UP000026962"/>
    </source>
</evidence>
<proteinExistence type="predicted"/>
<protein>
    <recommendedName>
        <fullName evidence="1">At1g61320/AtMIF1 LRR domain-containing protein</fullName>
    </recommendedName>
</protein>
<dbReference type="PANTHER" id="PTHR34145">
    <property type="entry name" value="OS02G0105600 PROTEIN"/>
    <property type="match status" value="1"/>
</dbReference>
<feature type="domain" description="At1g61320/AtMIF1 LRR" evidence="1">
    <location>
        <begin position="2"/>
        <end position="109"/>
    </location>
</feature>
<reference evidence="2" key="1">
    <citation type="submission" date="2015-04" db="UniProtKB">
        <authorList>
            <consortium name="EnsemblPlants"/>
        </authorList>
    </citation>
    <scope>IDENTIFICATION</scope>
</reference>
<organism evidence="2">
    <name type="scientific">Oryza punctata</name>
    <name type="common">Red rice</name>
    <dbReference type="NCBI Taxonomy" id="4537"/>
    <lineage>
        <taxon>Eukaryota</taxon>
        <taxon>Viridiplantae</taxon>
        <taxon>Streptophyta</taxon>
        <taxon>Embryophyta</taxon>
        <taxon>Tracheophyta</taxon>
        <taxon>Spermatophyta</taxon>
        <taxon>Magnoliopsida</taxon>
        <taxon>Liliopsida</taxon>
        <taxon>Poales</taxon>
        <taxon>Poaceae</taxon>
        <taxon>BOP clade</taxon>
        <taxon>Oryzoideae</taxon>
        <taxon>Oryzeae</taxon>
        <taxon>Oryzinae</taxon>
        <taxon>Oryza</taxon>
    </lineage>
</organism>
<dbReference type="HOGENOM" id="CLU_1463518_0_0_1"/>
<dbReference type="PANTHER" id="PTHR34145:SF61">
    <property type="entry name" value="OS07G0161500 PROTEIN"/>
    <property type="match status" value="1"/>
</dbReference>
<dbReference type="InterPro" id="IPR055357">
    <property type="entry name" value="LRR_At1g61320_AtMIF1"/>
</dbReference>
<keyword evidence="3" id="KW-1185">Reference proteome</keyword>
<name>A0A0E0KW21_ORYPU</name>
<accession>A0A0E0KW21</accession>
<evidence type="ECO:0000313" key="2">
    <source>
        <dbReference type="EnsemblPlants" id="OPUNC04G25120.2"/>
    </source>
</evidence>
<dbReference type="Gramene" id="OPUNC04G25120.2">
    <property type="protein sequence ID" value="OPUNC04G25120.2"/>
    <property type="gene ID" value="OPUNC04G25120"/>
</dbReference>
<dbReference type="AlphaFoldDB" id="A0A0E0KW21"/>
<dbReference type="InterPro" id="IPR053772">
    <property type="entry name" value="At1g61320/At1g61330-like"/>
</dbReference>
<sequence>MPSHLNQLNSLLVSVCPLLQEIKLNCDVTVLDYRGPLIPLQLAIPSQITNVSLNLSTLISALGFIFRDFPSTLPNLETLTLKLKQVERDNLIGGLPRLISLRHLTLELIICDLPQRKIDMVMICKHTGIVQMMIEGFFGEKDQLELALHILQNANGSQRNDDRHKFEVRICRSVLFARMCCFLWL</sequence>
<dbReference type="Pfam" id="PF23622">
    <property type="entry name" value="LRR_At1g61320_AtMIF1"/>
    <property type="match status" value="1"/>
</dbReference>
<dbReference type="Proteomes" id="UP000026962">
    <property type="component" value="Chromosome 4"/>
</dbReference>
<evidence type="ECO:0000259" key="1">
    <source>
        <dbReference type="Pfam" id="PF23622"/>
    </source>
</evidence>
<reference evidence="2" key="2">
    <citation type="submission" date="2018-05" db="EMBL/GenBank/DDBJ databases">
        <title>OpunRS2 (Oryza punctata Reference Sequence Version 2).</title>
        <authorList>
            <person name="Zhang J."/>
            <person name="Kudrna D."/>
            <person name="Lee S."/>
            <person name="Talag J."/>
            <person name="Welchert J."/>
            <person name="Wing R.A."/>
        </authorList>
    </citation>
    <scope>NUCLEOTIDE SEQUENCE [LARGE SCALE GENOMIC DNA]</scope>
</reference>